<organism evidence="1 2">
    <name type="scientific">Portunus trituberculatus</name>
    <name type="common">Swimming crab</name>
    <name type="synonym">Neptunus trituberculatus</name>
    <dbReference type="NCBI Taxonomy" id="210409"/>
    <lineage>
        <taxon>Eukaryota</taxon>
        <taxon>Metazoa</taxon>
        <taxon>Ecdysozoa</taxon>
        <taxon>Arthropoda</taxon>
        <taxon>Crustacea</taxon>
        <taxon>Multicrustacea</taxon>
        <taxon>Malacostraca</taxon>
        <taxon>Eumalacostraca</taxon>
        <taxon>Eucarida</taxon>
        <taxon>Decapoda</taxon>
        <taxon>Pleocyemata</taxon>
        <taxon>Brachyura</taxon>
        <taxon>Eubrachyura</taxon>
        <taxon>Portunoidea</taxon>
        <taxon>Portunidae</taxon>
        <taxon>Portuninae</taxon>
        <taxon>Portunus</taxon>
    </lineage>
</organism>
<evidence type="ECO:0000313" key="2">
    <source>
        <dbReference type="Proteomes" id="UP000324222"/>
    </source>
</evidence>
<comment type="caution">
    <text evidence="1">The sequence shown here is derived from an EMBL/GenBank/DDBJ whole genome shotgun (WGS) entry which is preliminary data.</text>
</comment>
<dbReference type="Proteomes" id="UP000324222">
    <property type="component" value="Unassembled WGS sequence"/>
</dbReference>
<dbReference type="EMBL" id="VSRR010034506">
    <property type="protein sequence ID" value="MPC72310.1"/>
    <property type="molecule type" value="Genomic_DNA"/>
</dbReference>
<name>A0A5B7HIL6_PORTR</name>
<protein>
    <submittedName>
        <fullName evidence="1">Uncharacterized protein</fullName>
    </submittedName>
</protein>
<sequence length="62" mass="7461">MVKGVKKGNTLEIYDRMSVEDLKDCEESRSHNLYELRPEAYRIEFPGEKKRQDVHWYPLVPH</sequence>
<dbReference type="AlphaFoldDB" id="A0A5B7HIL6"/>
<gene>
    <name evidence="1" type="ORF">E2C01_066610</name>
</gene>
<proteinExistence type="predicted"/>
<keyword evidence="2" id="KW-1185">Reference proteome</keyword>
<accession>A0A5B7HIL6</accession>
<evidence type="ECO:0000313" key="1">
    <source>
        <dbReference type="EMBL" id="MPC72310.1"/>
    </source>
</evidence>
<reference evidence="1 2" key="1">
    <citation type="submission" date="2019-05" db="EMBL/GenBank/DDBJ databases">
        <title>Another draft genome of Portunus trituberculatus and its Hox gene families provides insights of decapod evolution.</title>
        <authorList>
            <person name="Jeong J.-H."/>
            <person name="Song I."/>
            <person name="Kim S."/>
            <person name="Choi T."/>
            <person name="Kim D."/>
            <person name="Ryu S."/>
            <person name="Kim W."/>
        </authorList>
    </citation>
    <scope>NUCLEOTIDE SEQUENCE [LARGE SCALE GENOMIC DNA]</scope>
    <source>
        <tissue evidence="1">Muscle</tissue>
    </source>
</reference>